<evidence type="ECO:0000259" key="11">
    <source>
        <dbReference type="PROSITE" id="PS51706"/>
    </source>
</evidence>
<evidence type="ECO:0000256" key="8">
    <source>
        <dbReference type="ARBA" id="ARBA00023210"/>
    </source>
</evidence>
<evidence type="ECO:0000256" key="1">
    <source>
        <dbReference type="ARBA" id="ARBA00001946"/>
    </source>
</evidence>
<comment type="cofactor">
    <cofactor evidence="1">
        <name>Mg(2+)</name>
        <dbReference type="ChEBI" id="CHEBI:18420"/>
    </cofactor>
</comment>
<evidence type="ECO:0000256" key="10">
    <source>
        <dbReference type="HAMAP-Rule" id="MF_00321"/>
    </source>
</evidence>
<dbReference type="FunFam" id="3.40.50.300:FF:000098">
    <property type="entry name" value="Probable GTP-binding protein EngB"/>
    <property type="match status" value="1"/>
</dbReference>
<comment type="function">
    <text evidence="10">Necessary for normal cell division and for the maintenance of normal septation.</text>
</comment>
<comment type="caution">
    <text evidence="12">The sequence shown here is derived from an EMBL/GenBank/DDBJ whole genome shotgun (WGS) entry which is preliminary data.</text>
</comment>
<gene>
    <name evidence="10" type="primary">engB</name>
    <name evidence="12" type="ORF">EDM56_08450</name>
</gene>
<reference evidence="12 13" key="1">
    <citation type="submission" date="2018-10" db="EMBL/GenBank/DDBJ databases">
        <title>Phylogenomics of Brevibacillus.</title>
        <authorList>
            <person name="Dunlap C."/>
        </authorList>
    </citation>
    <scope>NUCLEOTIDE SEQUENCE [LARGE SCALE GENOMIC DNA]</scope>
    <source>
        <strain evidence="12 13">JCM 15716</strain>
    </source>
</reference>
<dbReference type="RefSeq" id="WP_122917452.1">
    <property type="nucleotide sequence ID" value="NZ_RHHQ01000007.1"/>
</dbReference>
<keyword evidence="3 10" id="KW-0132">Cell division</keyword>
<dbReference type="Gene3D" id="3.40.50.300">
    <property type="entry name" value="P-loop containing nucleotide triphosphate hydrolases"/>
    <property type="match status" value="1"/>
</dbReference>
<dbReference type="InterPro" id="IPR019987">
    <property type="entry name" value="GTP-bd_ribosome_bio_YsxC"/>
</dbReference>
<dbReference type="GO" id="GO:0000917">
    <property type="term" value="P:division septum assembly"/>
    <property type="evidence" value="ECO:0007669"/>
    <property type="project" value="UniProtKB-KW"/>
</dbReference>
<dbReference type="EMBL" id="RHHQ01000007">
    <property type="protein sequence ID" value="RNB90526.1"/>
    <property type="molecule type" value="Genomic_DNA"/>
</dbReference>
<dbReference type="OrthoDB" id="9804921at2"/>
<dbReference type="GO" id="GO:0005525">
    <property type="term" value="F:GTP binding"/>
    <property type="evidence" value="ECO:0007669"/>
    <property type="project" value="UniProtKB-UniRule"/>
</dbReference>
<dbReference type="PRINTS" id="PR00449">
    <property type="entry name" value="RASTRNSFRMNG"/>
</dbReference>
<evidence type="ECO:0000256" key="4">
    <source>
        <dbReference type="ARBA" id="ARBA00022723"/>
    </source>
</evidence>
<sequence>MKITSAEFITSAVAANQYPTDGLPEIALVGRSNVGKSSLLNKMMNRKALARTSSKPGKTQTLNYFLVNKSIYLVDFPGYGYAKVAKSIKETWGKMIQTYLAKREELRFMVQLVDIRHAPSKDDVAMYAWSKEIGIPVVVVATKADKIARGRWQQHTKIIRETMNVRGGDPILVFSSETGQGRDELWQEIINRIKEQDAMVAAAAKEAKEEKKKAESVE</sequence>
<keyword evidence="7 10" id="KW-0342">GTP-binding</keyword>
<dbReference type="PANTHER" id="PTHR11649">
    <property type="entry name" value="MSS1/TRME-RELATED GTP-BINDING PROTEIN"/>
    <property type="match status" value="1"/>
</dbReference>
<keyword evidence="6" id="KW-0460">Magnesium</keyword>
<dbReference type="InterPro" id="IPR030393">
    <property type="entry name" value="G_ENGB_dom"/>
</dbReference>
<evidence type="ECO:0000256" key="6">
    <source>
        <dbReference type="ARBA" id="ARBA00022842"/>
    </source>
</evidence>
<evidence type="ECO:0000256" key="3">
    <source>
        <dbReference type="ARBA" id="ARBA00022618"/>
    </source>
</evidence>
<dbReference type="SUPFAM" id="SSF52540">
    <property type="entry name" value="P-loop containing nucleoside triphosphate hydrolases"/>
    <property type="match status" value="1"/>
</dbReference>
<dbReference type="InterPro" id="IPR027417">
    <property type="entry name" value="P-loop_NTPase"/>
</dbReference>
<name>A0A3M8DQX1_9BACL</name>
<keyword evidence="4" id="KW-0479">Metal-binding</keyword>
<feature type="domain" description="EngB-type G" evidence="11">
    <location>
        <begin position="22"/>
        <end position="195"/>
    </location>
</feature>
<dbReference type="Proteomes" id="UP000271031">
    <property type="component" value="Unassembled WGS sequence"/>
</dbReference>
<comment type="similarity">
    <text evidence="2 10">Belongs to the TRAFAC class TrmE-Era-EngA-EngB-Septin-like GTPase superfamily. EngB GTPase family.</text>
</comment>
<keyword evidence="9 10" id="KW-0131">Cell cycle</keyword>
<dbReference type="Pfam" id="PF01926">
    <property type="entry name" value="MMR_HSR1"/>
    <property type="match status" value="1"/>
</dbReference>
<keyword evidence="13" id="KW-1185">Reference proteome</keyword>
<protein>
    <recommendedName>
        <fullName evidence="10">Probable GTP-binding protein EngB</fullName>
    </recommendedName>
</protein>
<dbReference type="HAMAP" id="MF_00321">
    <property type="entry name" value="GTPase_EngB"/>
    <property type="match status" value="1"/>
</dbReference>
<dbReference type="GO" id="GO:0046872">
    <property type="term" value="F:metal ion binding"/>
    <property type="evidence" value="ECO:0007669"/>
    <property type="project" value="UniProtKB-KW"/>
</dbReference>
<keyword evidence="5 10" id="KW-0547">Nucleotide-binding</keyword>
<dbReference type="PROSITE" id="PS51706">
    <property type="entry name" value="G_ENGB"/>
    <property type="match status" value="1"/>
</dbReference>
<evidence type="ECO:0000256" key="9">
    <source>
        <dbReference type="ARBA" id="ARBA00023306"/>
    </source>
</evidence>
<proteinExistence type="inferred from homology"/>
<organism evidence="12 13">
    <name type="scientific">Brevibacillus fluminis</name>
    <dbReference type="NCBI Taxonomy" id="511487"/>
    <lineage>
        <taxon>Bacteria</taxon>
        <taxon>Bacillati</taxon>
        <taxon>Bacillota</taxon>
        <taxon>Bacilli</taxon>
        <taxon>Bacillales</taxon>
        <taxon>Paenibacillaceae</taxon>
        <taxon>Brevibacillus</taxon>
    </lineage>
</organism>
<dbReference type="CDD" id="cd01876">
    <property type="entry name" value="YihA_EngB"/>
    <property type="match status" value="1"/>
</dbReference>
<keyword evidence="8 10" id="KW-0717">Septation</keyword>
<evidence type="ECO:0000256" key="2">
    <source>
        <dbReference type="ARBA" id="ARBA00009638"/>
    </source>
</evidence>
<dbReference type="NCBIfam" id="TIGR03598">
    <property type="entry name" value="GTPase_YsxC"/>
    <property type="match status" value="1"/>
</dbReference>
<dbReference type="InterPro" id="IPR006073">
    <property type="entry name" value="GTP-bd"/>
</dbReference>
<accession>A0A3M8DQX1</accession>
<evidence type="ECO:0000256" key="7">
    <source>
        <dbReference type="ARBA" id="ARBA00023134"/>
    </source>
</evidence>
<dbReference type="PANTHER" id="PTHR11649:SF13">
    <property type="entry name" value="ENGB-TYPE G DOMAIN-CONTAINING PROTEIN"/>
    <property type="match status" value="1"/>
</dbReference>
<evidence type="ECO:0000313" key="13">
    <source>
        <dbReference type="Proteomes" id="UP000271031"/>
    </source>
</evidence>
<dbReference type="GO" id="GO:0005829">
    <property type="term" value="C:cytosol"/>
    <property type="evidence" value="ECO:0007669"/>
    <property type="project" value="TreeGrafter"/>
</dbReference>
<dbReference type="AlphaFoldDB" id="A0A3M8DQX1"/>
<evidence type="ECO:0000256" key="5">
    <source>
        <dbReference type="ARBA" id="ARBA00022741"/>
    </source>
</evidence>
<evidence type="ECO:0000313" key="12">
    <source>
        <dbReference type="EMBL" id="RNB90526.1"/>
    </source>
</evidence>